<name>A0A6A9TUM7_SHIFL</name>
<dbReference type="AlphaFoldDB" id="A0A6A9TUM7"/>
<feature type="non-terminal residue" evidence="1">
    <location>
        <position position="46"/>
    </location>
</feature>
<protein>
    <submittedName>
        <fullName evidence="1">Uncharacterized protein</fullName>
    </submittedName>
</protein>
<reference evidence="1" key="1">
    <citation type="submission" date="2019-11" db="EMBL/GenBank/DDBJ databases">
        <title>Phylogenetic characterization of Shigella flexneri from Beijing, China.</title>
        <authorList>
            <person name="Yang L."/>
        </authorList>
    </citation>
    <scope>NUCLEOTIDE SEQUENCE</scope>
    <source>
        <strain evidence="1">2013ZH062</strain>
    </source>
</reference>
<proteinExistence type="predicted"/>
<organism evidence="1">
    <name type="scientific">Shigella flexneri</name>
    <dbReference type="NCBI Taxonomy" id="623"/>
    <lineage>
        <taxon>Bacteria</taxon>
        <taxon>Pseudomonadati</taxon>
        <taxon>Pseudomonadota</taxon>
        <taxon>Gammaproteobacteria</taxon>
        <taxon>Enterobacterales</taxon>
        <taxon>Enterobacteriaceae</taxon>
        <taxon>Shigella</taxon>
    </lineage>
</organism>
<accession>A0A6A9TUM7</accession>
<comment type="caution">
    <text evidence="1">The sequence shown here is derived from an EMBL/GenBank/DDBJ whole genome shotgun (WGS) entry which is preliminary data.</text>
</comment>
<dbReference type="EMBL" id="WPEN01000315">
    <property type="protein sequence ID" value="MUW79861.1"/>
    <property type="molecule type" value="Genomic_DNA"/>
</dbReference>
<gene>
    <name evidence="1" type="ORF">GLN84_24450</name>
</gene>
<evidence type="ECO:0000313" key="1">
    <source>
        <dbReference type="EMBL" id="MUW79861.1"/>
    </source>
</evidence>
<sequence length="46" mass="5428">MNYQQSAPDGHGSNHPHDQHNQWICPYISRHLLSLNPLQARCRRYS</sequence>